<comment type="caution">
    <text evidence="2">The sequence shown here is derived from an EMBL/GenBank/DDBJ whole genome shotgun (WGS) entry which is preliminary data.</text>
</comment>
<name>A0AAV4T101_CAEEX</name>
<sequence>MHPKQPQFADVANVSPSKCYDGPLLGRSSCLIKDDSSARHITMLPACVWPDLPPATEWGYGVEGGNANSHYSRPTGDKSNYI</sequence>
<protein>
    <submittedName>
        <fullName evidence="2">Uncharacterized protein</fullName>
    </submittedName>
</protein>
<feature type="region of interest" description="Disordered" evidence="1">
    <location>
        <begin position="63"/>
        <end position="82"/>
    </location>
</feature>
<evidence type="ECO:0000313" key="2">
    <source>
        <dbReference type="EMBL" id="GIY39046.1"/>
    </source>
</evidence>
<organism evidence="2 3">
    <name type="scientific">Caerostris extrusa</name>
    <name type="common">Bark spider</name>
    <name type="synonym">Caerostris bankana</name>
    <dbReference type="NCBI Taxonomy" id="172846"/>
    <lineage>
        <taxon>Eukaryota</taxon>
        <taxon>Metazoa</taxon>
        <taxon>Ecdysozoa</taxon>
        <taxon>Arthropoda</taxon>
        <taxon>Chelicerata</taxon>
        <taxon>Arachnida</taxon>
        <taxon>Araneae</taxon>
        <taxon>Araneomorphae</taxon>
        <taxon>Entelegynae</taxon>
        <taxon>Araneoidea</taxon>
        <taxon>Araneidae</taxon>
        <taxon>Caerostris</taxon>
    </lineage>
</organism>
<keyword evidence="3" id="KW-1185">Reference proteome</keyword>
<proteinExistence type="predicted"/>
<feature type="compositionally biased region" description="Polar residues" evidence="1">
    <location>
        <begin position="66"/>
        <end position="82"/>
    </location>
</feature>
<gene>
    <name evidence="2" type="ORF">CEXT_312131</name>
</gene>
<evidence type="ECO:0000313" key="3">
    <source>
        <dbReference type="Proteomes" id="UP001054945"/>
    </source>
</evidence>
<accession>A0AAV4T101</accession>
<reference evidence="2 3" key="1">
    <citation type="submission" date="2021-06" db="EMBL/GenBank/DDBJ databases">
        <title>Caerostris extrusa draft genome.</title>
        <authorList>
            <person name="Kono N."/>
            <person name="Arakawa K."/>
        </authorList>
    </citation>
    <scope>NUCLEOTIDE SEQUENCE [LARGE SCALE GENOMIC DNA]</scope>
</reference>
<dbReference type="EMBL" id="BPLR01010394">
    <property type="protein sequence ID" value="GIY39046.1"/>
    <property type="molecule type" value="Genomic_DNA"/>
</dbReference>
<evidence type="ECO:0000256" key="1">
    <source>
        <dbReference type="SAM" id="MobiDB-lite"/>
    </source>
</evidence>
<dbReference type="AlphaFoldDB" id="A0AAV4T101"/>
<dbReference type="Proteomes" id="UP001054945">
    <property type="component" value="Unassembled WGS sequence"/>
</dbReference>